<dbReference type="PANTHER" id="PTHR33747">
    <property type="entry name" value="UPF0225 PROTEIN SCO1677"/>
    <property type="match status" value="1"/>
</dbReference>
<evidence type="ECO:0000259" key="1">
    <source>
        <dbReference type="Pfam" id="PF17775"/>
    </source>
</evidence>
<evidence type="ECO:0000313" key="3">
    <source>
        <dbReference type="Proteomes" id="UP001156870"/>
    </source>
</evidence>
<gene>
    <name evidence="2" type="ORF">GCM10007877_33370</name>
</gene>
<dbReference type="Gene3D" id="3.10.450.50">
    <property type="match status" value="1"/>
</dbReference>
<dbReference type="Pfam" id="PF02810">
    <property type="entry name" value="SEC-C"/>
    <property type="match status" value="1"/>
</dbReference>
<feature type="domain" description="YchJ-like middle NTF2-like" evidence="1">
    <location>
        <begin position="1"/>
        <end position="99"/>
    </location>
</feature>
<dbReference type="Pfam" id="PF17775">
    <property type="entry name" value="YchJ_M-like"/>
    <property type="match status" value="1"/>
</dbReference>
<accession>A0AA37WNI9</accession>
<name>A0AA37WNI9_9GAMM</name>
<keyword evidence="3" id="KW-1185">Reference proteome</keyword>
<protein>
    <submittedName>
        <fullName evidence="2">UPF0225 protein</fullName>
    </submittedName>
</protein>
<dbReference type="AlphaFoldDB" id="A0AA37WNI9"/>
<reference evidence="2 3" key="1">
    <citation type="journal article" date="2014" name="Int. J. Syst. Evol. Microbiol.">
        <title>Complete genome sequence of Corynebacterium casei LMG S-19264T (=DSM 44701T), isolated from a smear-ripened cheese.</title>
        <authorList>
            <consortium name="US DOE Joint Genome Institute (JGI-PGF)"/>
            <person name="Walter F."/>
            <person name="Albersmeier A."/>
            <person name="Kalinowski J."/>
            <person name="Ruckert C."/>
        </authorList>
    </citation>
    <scope>NUCLEOTIDE SEQUENCE [LARGE SCALE GENOMIC DNA]</scope>
    <source>
        <strain evidence="2 3">NBRC 110095</strain>
    </source>
</reference>
<proteinExistence type="predicted"/>
<dbReference type="Proteomes" id="UP001156870">
    <property type="component" value="Unassembled WGS sequence"/>
</dbReference>
<dbReference type="SUPFAM" id="SSF103642">
    <property type="entry name" value="Sec-C motif"/>
    <property type="match status" value="1"/>
</dbReference>
<dbReference type="InterPro" id="IPR032710">
    <property type="entry name" value="NTF2-like_dom_sf"/>
</dbReference>
<dbReference type="InterPro" id="IPR048469">
    <property type="entry name" value="YchJ-like_M"/>
</dbReference>
<dbReference type="SUPFAM" id="SSF54427">
    <property type="entry name" value="NTF2-like"/>
    <property type="match status" value="1"/>
</dbReference>
<organism evidence="2 3">
    <name type="scientific">Marinibactrum halimedae</name>
    <dbReference type="NCBI Taxonomy" id="1444977"/>
    <lineage>
        <taxon>Bacteria</taxon>
        <taxon>Pseudomonadati</taxon>
        <taxon>Pseudomonadota</taxon>
        <taxon>Gammaproteobacteria</taxon>
        <taxon>Cellvibrionales</taxon>
        <taxon>Cellvibrionaceae</taxon>
        <taxon>Marinibactrum</taxon>
    </lineage>
</organism>
<dbReference type="EMBL" id="BSPD01000085">
    <property type="protein sequence ID" value="GLS27618.1"/>
    <property type="molecule type" value="Genomic_DNA"/>
</dbReference>
<comment type="caution">
    <text evidence="2">The sequence shown here is derived from an EMBL/GenBank/DDBJ whole genome shotgun (WGS) entry which is preliminary data.</text>
</comment>
<sequence>MRARYSAYESGNVQFILDTWHPDHRFEEDIDDIREFANSNEWLELRVLKTQGMPRHATGMQASVEFVAFFRQKGQQGFNQHHEKSTFRFLEGHWYFVEGKPMPPIKLNRNDSCPCGSGKKYKICCGC</sequence>
<dbReference type="PANTHER" id="PTHR33747:SF1">
    <property type="entry name" value="ADENYLATE CYCLASE-ASSOCIATED CAP C-TERMINAL DOMAIN-CONTAINING PROTEIN"/>
    <property type="match status" value="1"/>
</dbReference>
<evidence type="ECO:0000313" key="2">
    <source>
        <dbReference type="EMBL" id="GLS27618.1"/>
    </source>
</evidence>
<dbReference type="InterPro" id="IPR004027">
    <property type="entry name" value="SEC_C_motif"/>
</dbReference>